<name>A0A401KVS4_ASPAW</name>
<gene>
    <name evidence="1" type="ORF">AAWM_06237</name>
</gene>
<dbReference type="Gene3D" id="3.60.110.10">
    <property type="entry name" value="Carbon-nitrogen hydrolase"/>
    <property type="match status" value="1"/>
</dbReference>
<dbReference type="InterPro" id="IPR044149">
    <property type="entry name" value="Nitrilases_CHs"/>
</dbReference>
<dbReference type="STRING" id="105351.A0A401KVS4"/>
<comment type="caution">
    <text evidence="1">The sequence shown here is derived from an EMBL/GenBank/DDBJ whole genome shotgun (WGS) entry which is preliminary data.</text>
</comment>
<dbReference type="PANTHER" id="PTHR46044:SF2">
    <property type="entry name" value="CN HYDROLASE DOMAIN-CONTAINING PROTEIN"/>
    <property type="match status" value="1"/>
</dbReference>
<dbReference type="Proteomes" id="UP000286921">
    <property type="component" value="Unassembled WGS sequence"/>
</dbReference>
<dbReference type="InterPro" id="IPR036526">
    <property type="entry name" value="C-N_Hydrolase_sf"/>
</dbReference>
<reference evidence="1 2" key="1">
    <citation type="submission" date="2016-09" db="EMBL/GenBank/DDBJ databases">
        <title>Aspergillus awamori IFM 58123T.</title>
        <authorList>
            <person name="Kusuya Y."/>
            <person name="Shimizu M."/>
            <person name="Takahashi H."/>
            <person name="Yaguchi T."/>
        </authorList>
    </citation>
    <scope>NUCLEOTIDE SEQUENCE [LARGE SCALE GENOMIC DNA]</scope>
    <source>
        <strain evidence="1 2">IFM 58123</strain>
    </source>
</reference>
<dbReference type="SUPFAM" id="SSF56317">
    <property type="entry name" value="Carbon-nitrogen hydrolase"/>
    <property type="match status" value="1"/>
</dbReference>
<accession>A0A401KVS4</accession>
<keyword evidence="2" id="KW-1185">Reference proteome</keyword>
<dbReference type="EMBL" id="BDHI01000015">
    <property type="protein sequence ID" value="GCB23352.1"/>
    <property type="molecule type" value="Genomic_DNA"/>
</dbReference>
<proteinExistence type="predicted"/>
<evidence type="ECO:0000313" key="1">
    <source>
        <dbReference type="EMBL" id="GCB23352.1"/>
    </source>
</evidence>
<organism evidence="1 2">
    <name type="scientific">Aspergillus awamori</name>
    <name type="common">Black koji mold</name>
    <dbReference type="NCBI Taxonomy" id="105351"/>
    <lineage>
        <taxon>Eukaryota</taxon>
        <taxon>Fungi</taxon>
        <taxon>Dikarya</taxon>
        <taxon>Ascomycota</taxon>
        <taxon>Pezizomycotina</taxon>
        <taxon>Eurotiomycetes</taxon>
        <taxon>Eurotiomycetidae</taxon>
        <taxon>Eurotiales</taxon>
        <taxon>Aspergillaceae</taxon>
        <taxon>Aspergillus</taxon>
    </lineage>
</organism>
<dbReference type="AlphaFoldDB" id="A0A401KVS4"/>
<evidence type="ECO:0000313" key="2">
    <source>
        <dbReference type="Proteomes" id="UP000286921"/>
    </source>
</evidence>
<protein>
    <submittedName>
        <fullName evidence="1">Aliphatic nitrilase</fullName>
    </submittedName>
</protein>
<sequence length="377" mass="42142">MVTTRVAACHVAPHFLSASKNTSKAVSFIYQEARNTAHVVVFTESYVAPFRAHHLFSRMVAHSITLDGEEVAALRTGTSRPALFCRYSSNLIIDTTGSIAVHHRKLMPTSFEKSREQIHISSWPCIWPTRMLDNPSQAAGGSGDASAASAHSSVGAAPAGSKYNNVLANRLCAAAHYFEAKCFGVMCSGFLDESTIKTIVVGPSSSHRTVSPCSSIPRESRFKGFTLTESTREQQTREFVLMEGVVLYADIHLGFCVEGKQYHDGVDGYQRLDVLIVLLDAQPWFAPVHTLCRGHSDTDIGSWPMQSYSMNAFCRYSYMERASKRLTCMEGIKVALCNGQTLRWETPRSYKDSIRQQESMIAFHRRDYRWNQSFLWP</sequence>
<dbReference type="PANTHER" id="PTHR46044">
    <property type="entry name" value="NITRILASE"/>
    <property type="match status" value="1"/>
</dbReference>
<dbReference type="GO" id="GO:0003824">
    <property type="term" value="F:catalytic activity"/>
    <property type="evidence" value="ECO:0007669"/>
    <property type="project" value="InterPro"/>
</dbReference>